<feature type="signal peptide" evidence="2">
    <location>
        <begin position="1"/>
        <end position="26"/>
    </location>
</feature>
<evidence type="ECO:0008006" key="5">
    <source>
        <dbReference type="Google" id="ProtNLM"/>
    </source>
</evidence>
<name>A0A9J6PG84_9PROT</name>
<dbReference type="Proteomes" id="UP001055804">
    <property type="component" value="Unassembled WGS sequence"/>
</dbReference>
<gene>
    <name evidence="3" type="ORF">NJQ99_10465</name>
</gene>
<evidence type="ECO:0000313" key="4">
    <source>
        <dbReference type="Proteomes" id="UP001055804"/>
    </source>
</evidence>
<comment type="caution">
    <text evidence="3">The sequence shown here is derived from an EMBL/GenBank/DDBJ whole genome shotgun (WGS) entry which is preliminary data.</text>
</comment>
<evidence type="ECO:0000256" key="2">
    <source>
        <dbReference type="SAM" id="SignalP"/>
    </source>
</evidence>
<feature type="region of interest" description="Disordered" evidence="1">
    <location>
        <begin position="26"/>
        <end position="49"/>
    </location>
</feature>
<keyword evidence="4" id="KW-1185">Reference proteome</keyword>
<proteinExistence type="predicted"/>
<accession>A0A9J6PG84</accession>
<organism evidence="3 4">
    <name type="scientific">Futiania mangrovi</name>
    <dbReference type="NCBI Taxonomy" id="2959716"/>
    <lineage>
        <taxon>Bacteria</taxon>
        <taxon>Pseudomonadati</taxon>
        <taxon>Pseudomonadota</taxon>
        <taxon>Alphaproteobacteria</taxon>
        <taxon>Futianiales</taxon>
        <taxon>Futianiaceae</taxon>
        <taxon>Futiania</taxon>
    </lineage>
</organism>
<dbReference type="RefSeq" id="WP_269332776.1">
    <property type="nucleotide sequence ID" value="NZ_JAMZFT010000002.1"/>
</dbReference>
<protein>
    <recommendedName>
        <fullName evidence="5">Antifreeze glycopeptide polyprotein</fullName>
    </recommendedName>
</protein>
<dbReference type="EMBL" id="JAMZFT010000002">
    <property type="protein sequence ID" value="MCP1336832.1"/>
    <property type="molecule type" value="Genomic_DNA"/>
</dbReference>
<evidence type="ECO:0000313" key="3">
    <source>
        <dbReference type="EMBL" id="MCP1336832.1"/>
    </source>
</evidence>
<keyword evidence="2" id="KW-0732">Signal</keyword>
<dbReference type="AlphaFoldDB" id="A0A9J6PG84"/>
<feature type="compositionally biased region" description="Low complexity" evidence="1">
    <location>
        <begin position="26"/>
        <end position="36"/>
    </location>
</feature>
<evidence type="ECO:0000256" key="1">
    <source>
        <dbReference type="SAM" id="MobiDB-lite"/>
    </source>
</evidence>
<feature type="region of interest" description="Disordered" evidence="1">
    <location>
        <begin position="78"/>
        <end position="129"/>
    </location>
</feature>
<sequence>MTYRAPRALAAAAALAAALAAGPAYAADGAGGAPATVPKPAPKPAESSAADIARQALIERLKGAAAAGIVAFPALPAADTGESANDTAPARTPFTDPSGPHPSAIDESAAAAAMPGADPDPAPEARPDRPACREDAAIAAALTAPGGTLPPLAGEFDRIDPAAVDAHVRAALAWGLGAEALFLLRAFPEAQPAEAALYRDLGAILDHRPAAASALVRASGCTGLHALMQAAAHAGAGEAASSAAAAMRAGDAAARLSPVLRAELGPQVVVAALDAGDTALGQTLAAVLLDGLPAGSGWMRLARARLDAAAGQTGTARDDLLGLAESQHPAAVPAALAAARLTPAGDPAEVRLQDALDRVVHLMRHRPEGREAAELRARRLIDAGTPVAALDLLSRAPAGAGTDALRLAALDAIAAGESLPAAERAVLLYTHLAALPDATPGIADTLTHAAWLFAGLAQPAIAAGLDARRARIAGDAPVLTAEEASSTAGADAAQIGSLIDMRTQTAAEAVTGDGLPGLVRTALARARATESAIREVQRP</sequence>
<feature type="chain" id="PRO_5039901863" description="Antifreeze glycopeptide polyprotein" evidence="2">
    <location>
        <begin position="27"/>
        <end position="539"/>
    </location>
</feature>
<reference evidence="3" key="1">
    <citation type="submission" date="2022-06" db="EMBL/GenBank/DDBJ databases">
        <title>Isolation and Genomics of Futiania mangrovii gen. nov., sp. nov., a Rare and Metabolically-versatile member in the Class Alphaproteobacteria.</title>
        <authorList>
            <person name="Liu L."/>
            <person name="Huang W.-C."/>
            <person name="Pan J."/>
            <person name="Li J."/>
            <person name="Huang Y."/>
            <person name="Du H."/>
            <person name="Liu Y."/>
            <person name="Li M."/>
        </authorList>
    </citation>
    <scope>NUCLEOTIDE SEQUENCE</scope>
    <source>
        <strain evidence="3">FT118</strain>
    </source>
</reference>